<dbReference type="InterPro" id="IPR057135">
    <property type="entry name" value="At4g27190-like_LRR"/>
</dbReference>
<evidence type="ECO:0000256" key="3">
    <source>
        <dbReference type="ARBA" id="ARBA00022737"/>
    </source>
</evidence>
<evidence type="ECO:0000256" key="5">
    <source>
        <dbReference type="ARBA" id="ARBA00022840"/>
    </source>
</evidence>
<dbReference type="PANTHER" id="PTHR33463:SF222">
    <property type="entry name" value="NB-ARC-RELATED"/>
    <property type="match status" value="1"/>
</dbReference>
<dbReference type="GO" id="GO:0005524">
    <property type="term" value="F:ATP binding"/>
    <property type="evidence" value="ECO:0007669"/>
    <property type="project" value="UniProtKB-KW"/>
</dbReference>
<evidence type="ECO:0008006" key="11">
    <source>
        <dbReference type="Google" id="ProtNLM"/>
    </source>
</evidence>
<dbReference type="InterPro" id="IPR042197">
    <property type="entry name" value="Apaf_helical"/>
</dbReference>
<name>A0AAD5CTU4_AMBAR</name>
<reference evidence="9" key="1">
    <citation type="submission" date="2022-06" db="EMBL/GenBank/DDBJ databases">
        <title>Uncovering the hologenomic basis of an extraordinary plant invasion.</title>
        <authorList>
            <person name="Bieker V.C."/>
            <person name="Martin M.D."/>
            <person name="Gilbert T."/>
            <person name="Hodgins K."/>
            <person name="Battlay P."/>
            <person name="Petersen B."/>
            <person name="Wilson J."/>
        </authorList>
    </citation>
    <scope>NUCLEOTIDE SEQUENCE</scope>
    <source>
        <strain evidence="9">AA19_3_7</strain>
        <tissue evidence="9">Leaf</tissue>
    </source>
</reference>
<dbReference type="InterPro" id="IPR032675">
    <property type="entry name" value="LRR_dom_sf"/>
</dbReference>
<dbReference type="GO" id="GO:0043531">
    <property type="term" value="F:ADP binding"/>
    <property type="evidence" value="ECO:0007669"/>
    <property type="project" value="InterPro"/>
</dbReference>
<gene>
    <name evidence="9" type="ORF">M8C21_012074</name>
</gene>
<keyword evidence="4" id="KW-0611">Plant defense</keyword>
<keyword evidence="2" id="KW-0433">Leucine-rich repeat</keyword>
<dbReference type="SUPFAM" id="SSF52058">
    <property type="entry name" value="L domain-like"/>
    <property type="match status" value="1"/>
</dbReference>
<comment type="caution">
    <text evidence="9">The sequence shown here is derived from an EMBL/GenBank/DDBJ whole genome shotgun (WGS) entry which is preliminary data.</text>
</comment>
<protein>
    <recommendedName>
        <fullName evidence="11">NB-ARC domain-containing protein</fullName>
    </recommendedName>
</protein>
<evidence type="ECO:0000259" key="7">
    <source>
        <dbReference type="Pfam" id="PF00931"/>
    </source>
</evidence>
<keyword evidence="3" id="KW-0677">Repeat</keyword>
<dbReference type="Proteomes" id="UP001206925">
    <property type="component" value="Unassembled WGS sequence"/>
</dbReference>
<sequence length="908" mass="103679">MDFFFSSTKHVTNMTEKLTELNEAKGVMEEKKNDALRNDQFIPDTLPGTHAGPSTSETAHDYDVTRNIFPSRLSIFNDVLKSLEHDSETQMMAICGMGGVEQTGLALSEDTIDARADRLRNRFEQMLKGGENILVIMDDVWEAINLKDIGLASPIPKGFKLLVTSRIEKDCIKMDIETKSIFKMVGLEEQEANSFFWETVRISYEDSERCTIGKAILNKCGGLPIAIKTIALALRSEDVYAWQVAQMSLQRHNLEDIEDLDGVVYNIFDISYEHLKKDEDKAIFVLCGLYPDDFDIPLEELLRYGWGLRLFKSAYTIDEARKRTYASVSNLIGANLLTESYPVGCVKMHDLARAFVLSNISKYKQASIVNHGDKSKWPTKDTRESCERILLVCKGMYDVPEDFDYPNLALLKLMNADKEFKLPEVFYKRMEKLEVLAHDHMRNPLLLVSLQCSFNLRTLCLHSCSLVDNDISFVGDLVNLEVLSIAHCHIQKLPSTIRQLKMLKLLDLTGCIDLCIDDGVLRCLEKLEELYMRCSDEKPIRFTNANCDELETLSRKLYALDVEFYKNILEPKRISFTKLQKFRISMGCFLKKRFALPDDIYSSTLKLVTNRSNILECNFSELFSKTEELHLSVKDMNCVEDIAMPLSQHSTFCMLKVLCVFKCVDLTHLFTIPTANGLKQLRSLKVSSCPVLKSLVSSSDRLNLMELPQLVELELNDLPDFTSIFPENNVSTTHPLFNKEVVFPKLSIIKIVGLKKLTHIWACEVSNGEEDNVSKLREIEVIDCDCLVNLFPRNPMRILSHLEELKVQRCSSIEVLFNMDLGKIEQLKCSSKLRRILCDNLEELTEVWRINAEKNPDHLICGFQAVETIRIDRCKKFRNVFTPAASNFDFGALKDITIKLNSGEELEV</sequence>
<accession>A0AAD5CTU4</accession>
<keyword evidence="6" id="KW-0175">Coiled coil</keyword>
<dbReference type="GO" id="GO:0006952">
    <property type="term" value="P:defense response"/>
    <property type="evidence" value="ECO:0007669"/>
    <property type="project" value="UniProtKB-KW"/>
</dbReference>
<feature type="domain" description="Disease resistance protein At4g27190-like leucine-rich repeats" evidence="8">
    <location>
        <begin position="630"/>
        <end position="729"/>
    </location>
</feature>
<dbReference type="Gene3D" id="1.10.8.430">
    <property type="entry name" value="Helical domain of apoptotic protease-activating factors"/>
    <property type="match status" value="1"/>
</dbReference>
<dbReference type="PRINTS" id="PR00364">
    <property type="entry name" value="DISEASERSIST"/>
</dbReference>
<feature type="coiled-coil region" evidence="6">
    <location>
        <begin position="11"/>
        <end position="38"/>
    </location>
</feature>
<dbReference type="InterPro" id="IPR002182">
    <property type="entry name" value="NB-ARC"/>
</dbReference>
<evidence type="ECO:0000256" key="1">
    <source>
        <dbReference type="ARBA" id="ARBA00008894"/>
    </source>
</evidence>
<dbReference type="Pfam" id="PF00931">
    <property type="entry name" value="NB-ARC"/>
    <property type="match status" value="1"/>
</dbReference>
<dbReference type="AlphaFoldDB" id="A0AAD5CTU4"/>
<dbReference type="InterPro" id="IPR050905">
    <property type="entry name" value="Plant_NBS-LRR"/>
</dbReference>
<feature type="domain" description="Disease resistance protein At4g27190-like leucine-rich repeats" evidence="8">
    <location>
        <begin position="754"/>
        <end position="899"/>
    </location>
</feature>
<keyword evidence="10" id="KW-1185">Reference proteome</keyword>
<evidence type="ECO:0000256" key="4">
    <source>
        <dbReference type="ARBA" id="ARBA00022821"/>
    </source>
</evidence>
<feature type="domain" description="NB-ARC" evidence="7">
    <location>
        <begin position="111"/>
        <end position="200"/>
    </location>
</feature>
<comment type="similarity">
    <text evidence="1">Belongs to the disease resistance NB-LRR family.</text>
</comment>
<dbReference type="PANTHER" id="PTHR33463">
    <property type="entry name" value="NB-ARC DOMAIN-CONTAINING PROTEIN-RELATED"/>
    <property type="match status" value="1"/>
</dbReference>
<dbReference type="Gene3D" id="3.80.10.10">
    <property type="entry name" value="Ribonuclease Inhibitor"/>
    <property type="match status" value="2"/>
</dbReference>
<proteinExistence type="inferred from homology"/>
<dbReference type="Gene3D" id="1.10.10.10">
    <property type="entry name" value="Winged helix-like DNA-binding domain superfamily/Winged helix DNA-binding domain"/>
    <property type="match status" value="1"/>
</dbReference>
<evidence type="ECO:0000256" key="2">
    <source>
        <dbReference type="ARBA" id="ARBA00022614"/>
    </source>
</evidence>
<evidence type="ECO:0000313" key="9">
    <source>
        <dbReference type="EMBL" id="KAI7747562.1"/>
    </source>
</evidence>
<dbReference type="Gene3D" id="3.40.50.300">
    <property type="entry name" value="P-loop containing nucleotide triphosphate hydrolases"/>
    <property type="match status" value="1"/>
</dbReference>
<organism evidence="9 10">
    <name type="scientific">Ambrosia artemisiifolia</name>
    <name type="common">Common ragweed</name>
    <dbReference type="NCBI Taxonomy" id="4212"/>
    <lineage>
        <taxon>Eukaryota</taxon>
        <taxon>Viridiplantae</taxon>
        <taxon>Streptophyta</taxon>
        <taxon>Embryophyta</taxon>
        <taxon>Tracheophyta</taxon>
        <taxon>Spermatophyta</taxon>
        <taxon>Magnoliopsida</taxon>
        <taxon>eudicotyledons</taxon>
        <taxon>Gunneridae</taxon>
        <taxon>Pentapetalae</taxon>
        <taxon>asterids</taxon>
        <taxon>campanulids</taxon>
        <taxon>Asterales</taxon>
        <taxon>Asteraceae</taxon>
        <taxon>Asteroideae</taxon>
        <taxon>Heliantheae alliance</taxon>
        <taxon>Heliantheae</taxon>
        <taxon>Ambrosia</taxon>
    </lineage>
</organism>
<evidence type="ECO:0000313" key="10">
    <source>
        <dbReference type="Proteomes" id="UP001206925"/>
    </source>
</evidence>
<evidence type="ECO:0000256" key="6">
    <source>
        <dbReference type="SAM" id="Coils"/>
    </source>
</evidence>
<dbReference type="InterPro" id="IPR027417">
    <property type="entry name" value="P-loop_NTPase"/>
</dbReference>
<keyword evidence="5" id="KW-0547">Nucleotide-binding</keyword>
<dbReference type="Pfam" id="PF23247">
    <property type="entry name" value="LRR_RPS2"/>
    <property type="match status" value="2"/>
</dbReference>
<dbReference type="EMBL" id="JAMZMK010006733">
    <property type="protein sequence ID" value="KAI7747562.1"/>
    <property type="molecule type" value="Genomic_DNA"/>
</dbReference>
<dbReference type="SUPFAM" id="SSF52540">
    <property type="entry name" value="P-loop containing nucleoside triphosphate hydrolases"/>
    <property type="match status" value="1"/>
</dbReference>
<dbReference type="InterPro" id="IPR036388">
    <property type="entry name" value="WH-like_DNA-bd_sf"/>
</dbReference>
<keyword evidence="5" id="KW-0067">ATP-binding</keyword>
<evidence type="ECO:0000259" key="8">
    <source>
        <dbReference type="Pfam" id="PF23247"/>
    </source>
</evidence>